<dbReference type="RefSeq" id="WP_036675051.1">
    <property type="nucleotide sequence ID" value="NZ_FYEP01000026.1"/>
</dbReference>
<proteinExistence type="predicted"/>
<evidence type="ECO:0000313" key="3">
    <source>
        <dbReference type="Proteomes" id="UP000028123"/>
    </source>
</evidence>
<gene>
    <name evidence="2" type="ORF">ET33_00190</name>
</gene>
<evidence type="ECO:0000259" key="1">
    <source>
        <dbReference type="Pfam" id="PF04961"/>
    </source>
</evidence>
<keyword evidence="2" id="KW-0378">Hydrolase</keyword>
<dbReference type="EMBL" id="JNVM01000001">
    <property type="protein sequence ID" value="KEQ27883.1"/>
    <property type="molecule type" value="Genomic_DNA"/>
</dbReference>
<sequence>MTSTIWWNRTVGEFVQEAGSAEPTPGGGSVAALAAALGASMASMASRLSQGETFAAHQTSVGAVLETMNRLTRACEELLEADIRAFEEYMRALKLPKDSEEERAARRTAIDEAAARATGVPLRLIQVCLEGLRAANRIAEGCNKHVVSDLGIGALLFEASSQSAGLTVRINLSSLRNADLAAQYEGQVSVMLQEAEALKAQVLRIVHSRIAGH</sequence>
<evidence type="ECO:0000313" key="2">
    <source>
        <dbReference type="EMBL" id="KEQ27883.1"/>
    </source>
</evidence>
<keyword evidence="3" id="KW-1185">Reference proteome</keyword>
<dbReference type="Pfam" id="PF04961">
    <property type="entry name" value="FTCD_C"/>
    <property type="match status" value="1"/>
</dbReference>
<dbReference type="GO" id="GO:0016787">
    <property type="term" value="F:hydrolase activity"/>
    <property type="evidence" value="ECO:0007669"/>
    <property type="project" value="UniProtKB-KW"/>
</dbReference>
<dbReference type="InterPro" id="IPR036178">
    <property type="entry name" value="Formintransfe-cycloase-like_sf"/>
</dbReference>
<dbReference type="AlphaFoldDB" id="A0A081PB10"/>
<dbReference type="OrthoDB" id="7959174at2"/>
<reference evidence="2 3" key="1">
    <citation type="submission" date="2014-06" db="EMBL/GenBank/DDBJ databases">
        <title>Draft genome sequence of Paenibacillus sp. MSt1.</title>
        <authorList>
            <person name="Aw Y.K."/>
            <person name="Ong K.S."/>
            <person name="Gan H.M."/>
            <person name="Lee S.M."/>
        </authorList>
    </citation>
    <scope>NUCLEOTIDE SEQUENCE [LARGE SCALE GENOMIC DNA]</scope>
    <source>
        <strain evidence="2 3">MSt1</strain>
    </source>
</reference>
<protein>
    <submittedName>
        <fullName evidence="2">Methenyltetrahydrofolate cyclohydrolase</fullName>
    </submittedName>
</protein>
<dbReference type="Proteomes" id="UP000028123">
    <property type="component" value="Unassembled WGS sequence"/>
</dbReference>
<comment type="caution">
    <text evidence="2">The sequence shown here is derived from an EMBL/GenBank/DDBJ whole genome shotgun (WGS) entry which is preliminary data.</text>
</comment>
<organism evidence="2 3">
    <name type="scientific">Paenibacillus tyrfis</name>
    <dbReference type="NCBI Taxonomy" id="1501230"/>
    <lineage>
        <taxon>Bacteria</taxon>
        <taxon>Bacillati</taxon>
        <taxon>Bacillota</taxon>
        <taxon>Bacilli</taxon>
        <taxon>Bacillales</taxon>
        <taxon>Paenibacillaceae</taxon>
        <taxon>Paenibacillus</taxon>
    </lineage>
</organism>
<feature type="domain" description="Cyclodeaminase/cyclohydrolase" evidence="1">
    <location>
        <begin position="10"/>
        <end position="188"/>
    </location>
</feature>
<dbReference type="InterPro" id="IPR007044">
    <property type="entry name" value="Cyclodeamin/CycHdrlase"/>
</dbReference>
<name>A0A081PB10_9BACL</name>
<dbReference type="eggNOG" id="COG3404">
    <property type="taxonomic scope" value="Bacteria"/>
</dbReference>
<accession>A0A081PB10</accession>
<dbReference type="SUPFAM" id="SSF101262">
    <property type="entry name" value="Methenyltetrahydrofolate cyclohydrolase-like"/>
    <property type="match status" value="1"/>
</dbReference>
<dbReference type="Gene3D" id="1.20.120.680">
    <property type="entry name" value="Formiminotetrahydrofolate cyclodeaminase monomer, up-and-down helical bundle"/>
    <property type="match status" value="1"/>
</dbReference>